<dbReference type="EMBL" id="CP002039">
    <property type="protein sequence ID" value="ADJ64036.1"/>
    <property type="molecule type" value="Genomic_DNA"/>
</dbReference>
<dbReference type="GeneID" id="29390283"/>
<gene>
    <name evidence="2" type="ordered locus">Hsero_2537</name>
</gene>
<keyword evidence="3" id="KW-1185">Reference proteome</keyword>
<name>D8IWL6_HERSS</name>
<evidence type="ECO:0000259" key="1">
    <source>
        <dbReference type="Pfam" id="PF00857"/>
    </source>
</evidence>
<feature type="domain" description="Isochorismatase-like" evidence="1">
    <location>
        <begin position="8"/>
        <end position="153"/>
    </location>
</feature>
<accession>D8IWL6</accession>
<sequence>MLIDARQSVLLIVDLQQKLLPAIHEGPQVLAEAVRMARIARLLGLPVLATEQMPDKLGPNHPDIAGLCESTLAKQHFDACADGLAATLPPQTRQIIVSGCEAHICVLQTALSLLQAGYQVYPLLQACGSRRPADRDAAFARLRGAGAVPVTLEMVAYEWLGQSSHPQFREVLKLVK</sequence>
<organism evidence="2 3">
    <name type="scientific">Herbaspirillum seropedicae (strain SmR1)</name>
    <dbReference type="NCBI Taxonomy" id="757424"/>
    <lineage>
        <taxon>Bacteria</taxon>
        <taxon>Pseudomonadati</taxon>
        <taxon>Pseudomonadota</taxon>
        <taxon>Betaproteobacteria</taxon>
        <taxon>Burkholderiales</taxon>
        <taxon>Oxalobacteraceae</taxon>
        <taxon>Herbaspirillum</taxon>
    </lineage>
</organism>
<dbReference type="RefSeq" id="WP_013234515.1">
    <property type="nucleotide sequence ID" value="NC_014323.1"/>
</dbReference>
<dbReference type="KEGG" id="hse:Hsero_2537"/>
<proteinExistence type="predicted"/>
<dbReference type="Gene3D" id="3.40.50.850">
    <property type="entry name" value="Isochorismatase-like"/>
    <property type="match status" value="1"/>
</dbReference>
<dbReference type="InterPro" id="IPR050993">
    <property type="entry name" value="Isochorismatase_domain"/>
</dbReference>
<dbReference type="PANTHER" id="PTHR14119:SF3">
    <property type="entry name" value="ISOCHORISMATASE DOMAIN-CONTAINING PROTEIN 2"/>
    <property type="match status" value="1"/>
</dbReference>
<dbReference type="AlphaFoldDB" id="D8IWL6"/>
<dbReference type="InterPro" id="IPR000868">
    <property type="entry name" value="Isochorismatase-like_dom"/>
</dbReference>
<dbReference type="OrthoDB" id="9796958at2"/>
<dbReference type="Pfam" id="PF00857">
    <property type="entry name" value="Isochorismatase"/>
    <property type="match status" value="1"/>
</dbReference>
<dbReference type="HOGENOM" id="CLU_066901_0_1_4"/>
<dbReference type="STRING" id="757424.Hsero_2537"/>
<evidence type="ECO:0000313" key="3">
    <source>
        <dbReference type="Proteomes" id="UP000000329"/>
    </source>
</evidence>
<dbReference type="InterPro" id="IPR036380">
    <property type="entry name" value="Isochorismatase-like_sf"/>
</dbReference>
<dbReference type="PANTHER" id="PTHR14119">
    <property type="entry name" value="HYDROLASE"/>
    <property type="match status" value="1"/>
</dbReference>
<protein>
    <submittedName>
        <fullName evidence="2">Nicotinamidase protein</fullName>
    </submittedName>
</protein>
<dbReference type="Proteomes" id="UP000000329">
    <property type="component" value="Chromosome"/>
</dbReference>
<dbReference type="SUPFAM" id="SSF52499">
    <property type="entry name" value="Isochorismatase-like hydrolases"/>
    <property type="match status" value="1"/>
</dbReference>
<reference evidence="2 3" key="1">
    <citation type="submission" date="2010-04" db="EMBL/GenBank/DDBJ databases">
        <title>The genome of Herbaspirillum seropedicae SmR1, an endophytic, nitrogen-fixing, plant-growth promoting beta-Proteobacteria.</title>
        <authorList>
            <person name="Pedrosa F.O."/>
            <person name="Monteiro R.A."/>
            <person name="Wassem R."/>
            <person name="Cruz L.M."/>
            <person name="Ayub R.A."/>
            <person name="Colauto N.B."/>
            <person name="Fernandez M.A."/>
            <person name="Fungaro M.H.P."/>
            <person name="Grisard E.C."/>
            <person name="Hungria M."/>
            <person name="Madeira H.M.F."/>
            <person name="Nodari R.O."/>
            <person name="Osaku C.A."/>
            <person name="Petzl-Erler M.L."/>
            <person name="Terenzi H."/>
            <person name="Vieira L.G.E."/>
            <person name="Almeida M.I.M."/>
            <person name="Alves L.R."/>
            <person name="Arantes O.M.N."/>
            <person name="Balsanelli E."/>
            <person name="Barcellos F.G."/>
            <person name="Baura V.A."/>
            <person name="Binde D.R."/>
            <person name="Campo R.J."/>
            <person name="Chubatsu L.S."/>
            <person name="Chueire L.M.O."/>
            <person name="Ciferri R.R."/>
            <person name="Correa L.C."/>
            <person name="da Conceicao Silva J.L."/>
            <person name="Dabul A.N.G."/>
            <person name="Dambros B.P."/>
            <person name="Faoro H."/>
            <person name="Favetti A."/>
            <person name="Friedermann G."/>
            <person name="Furlaneto M.C."/>
            <person name="Gasques L.S."/>
            <person name="Gimenes C.C.T."/>
            <person name="Gioppo N.M.R."/>
            <person name="Glienke-Blanco C."/>
            <person name="Godoy L.P."/>
            <person name="Guerra M.P."/>
            <person name="Karp S."/>
            <person name="Kava-Cordeiro V."/>
            <person name="Margarido V.P."/>
            <person name="Mathioni S.M."/>
            <person name="Menck-Soares M.A."/>
            <person name="Murace N.K."/>
            <person name="Nicolas M.F."/>
            <person name="Oliveira C.E.C."/>
            <person name="Pagnan N.A.B."/>
            <person name="Pamphile J.A."/>
            <person name="Patussi E.V."/>
            <person name="Pereira L.F.P."/>
            <person name="Pereira-Ferrari L."/>
            <person name="Pinto F.G.S."/>
            <person name="Precoma C."/>
            <person name="Prioli A.J."/>
            <person name="Prioli S.M.A.P."/>
            <person name="Raittz R.T."/>
            <person name="Ramos H.J.O."/>
            <person name="Ribeiro E.M.S.F."/>
            <person name="Rigo L.U."/>
            <person name="Rocha C.L.M.S.C."/>
            <person name="Rocha S.N."/>
            <person name="Santos K."/>
            <person name="Satori D."/>
            <person name="Silva A.G."/>
            <person name="Simao R.C.G."/>
            <person name="Soares M.A.M."/>
            <person name="Souza E.M."/>
            <person name="Steffens M.B.R."/>
            <person name="Steindel M."/>
            <person name="Tadra-Sfeir M.Z."/>
            <person name="Takahashi E.K."/>
            <person name="Torres R.A."/>
            <person name="Valle J.S."/>
            <person name="Vernal J.I."/>
            <person name="Vilas-Boas L.A."/>
            <person name="Watanabe M.A.E."/>
            <person name="Weiss V.A."/>
            <person name="Yates M.A."/>
            <person name="Souza E.M."/>
        </authorList>
    </citation>
    <scope>NUCLEOTIDE SEQUENCE [LARGE SCALE GENOMIC DNA]</scope>
    <source>
        <strain evidence="2 3">SmR1</strain>
    </source>
</reference>
<evidence type="ECO:0000313" key="2">
    <source>
        <dbReference type="EMBL" id="ADJ64036.1"/>
    </source>
</evidence>
<dbReference type="eggNOG" id="COG1335">
    <property type="taxonomic scope" value="Bacteria"/>
</dbReference>